<evidence type="ECO:0000256" key="1">
    <source>
        <dbReference type="ARBA" id="ARBA00004141"/>
    </source>
</evidence>
<protein>
    <recommendedName>
        <fullName evidence="6">Yip1 domain-containing protein</fullName>
    </recommendedName>
</protein>
<keyword evidence="4 5" id="KW-0472">Membrane</keyword>
<accession>A4BB43</accession>
<dbReference type="HOGENOM" id="CLU_109313_0_0_6"/>
<feature type="domain" description="Yip1" evidence="6">
    <location>
        <begin position="14"/>
        <end position="201"/>
    </location>
</feature>
<dbReference type="InterPro" id="IPR006977">
    <property type="entry name" value="Yip1_dom"/>
</dbReference>
<feature type="transmembrane region" description="Helical" evidence="5">
    <location>
        <begin position="107"/>
        <end position="128"/>
    </location>
</feature>
<feature type="transmembrane region" description="Helical" evidence="5">
    <location>
        <begin position="62"/>
        <end position="87"/>
    </location>
</feature>
<feature type="transmembrane region" description="Helical" evidence="5">
    <location>
        <begin position="184"/>
        <end position="206"/>
    </location>
</feature>
<dbReference type="OrthoDB" id="2987623at2"/>
<evidence type="ECO:0000256" key="2">
    <source>
        <dbReference type="ARBA" id="ARBA00022692"/>
    </source>
</evidence>
<feature type="transmembrane region" description="Helical" evidence="5">
    <location>
        <begin position="148"/>
        <end position="172"/>
    </location>
</feature>
<keyword evidence="2 5" id="KW-0812">Transmembrane</keyword>
<evidence type="ECO:0000313" key="7">
    <source>
        <dbReference type="EMBL" id="EAR10656.1"/>
    </source>
</evidence>
<comment type="subcellular location">
    <subcellularLocation>
        <location evidence="1">Membrane</location>
        <topology evidence="1">Multi-pass membrane protein</topology>
    </subcellularLocation>
</comment>
<name>A4BB43_9GAMM</name>
<evidence type="ECO:0000256" key="5">
    <source>
        <dbReference type="SAM" id="Phobius"/>
    </source>
</evidence>
<keyword evidence="8" id="KW-1185">Reference proteome</keyword>
<dbReference type="AlphaFoldDB" id="A4BB43"/>
<proteinExistence type="predicted"/>
<gene>
    <name evidence="7" type="ORF">MED297_11590</name>
</gene>
<evidence type="ECO:0000256" key="3">
    <source>
        <dbReference type="ARBA" id="ARBA00022989"/>
    </source>
</evidence>
<dbReference type="RefSeq" id="WP_008041933.1">
    <property type="nucleotide sequence ID" value="NZ_CH724149.1"/>
</dbReference>
<evidence type="ECO:0000259" key="6">
    <source>
        <dbReference type="Pfam" id="PF04893"/>
    </source>
</evidence>
<dbReference type="GO" id="GO:0016020">
    <property type="term" value="C:membrane"/>
    <property type="evidence" value="ECO:0007669"/>
    <property type="project" value="UniProtKB-SubCell"/>
</dbReference>
<keyword evidence="3 5" id="KW-1133">Transmembrane helix</keyword>
<dbReference type="EMBL" id="AAOE01000003">
    <property type="protein sequence ID" value="EAR10656.1"/>
    <property type="molecule type" value="Genomic_DNA"/>
</dbReference>
<comment type="caution">
    <text evidence="7">The sequence shown here is derived from an EMBL/GenBank/DDBJ whole genome shotgun (WGS) entry which is preliminary data.</text>
</comment>
<reference evidence="7 8" key="1">
    <citation type="submission" date="2006-02" db="EMBL/GenBank/DDBJ databases">
        <authorList>
            <person name="Pinhassi J."/>
            <person name="Pedros-Alio C."/>
            <person name="Ferriera S."/>
            <person name="Johnson J."/>
            <person name="Kravitz S."/>
            <person name="Halpern A."/>
            <person name="Remington K."/>
            <person name="Beeson K."/>
            <person name="Tran B."/>
            <person name="Rogers Y.-H."/>
            <person name="Friedman R."/>
            <person name="Venter J.C."/>
        </authorList>
    </citation>
    <scope>NUCLEOTIDE SEQUENCE [LARGE SCALE GENOMIC DNA]</scope>
    <source>
        <strain evidence="7 8">MED297</strain>
    </source>
</reference>
<evidence type="ECO:0000256" key="4">
    <source>
        <dbReference type="ARBA" id="ARBA00023136"/>
    </source>
</evidence>
<sequence length="208" mass="23356">MERSTETYLNPWFSIWTQPRATIRQIIRTNPKQSVILLAALGGFAEALDRASYKDAGDDFSVVMIVLMAMSLGALGGILAMYVYGWLLSWTGNWINGQGHREEIRAAIAWANVPVIWALLLWIPQYALIGREMFMAEAYSLTESTTTFVLFFGLAVIEVILGIWAFIIFLKCLGEVQGFSAWKALWNCIIPLLVVGLPFVLIIGLFTW</sequence>
<evidence type="ECO:0000313" key="8">
    <source>
        <dbReference type="Proteomes" id="UP000005953"/>
    </source>
</evidence>
<dbReference type="Proteomes" id="UP000005953">
    <property type="component" value="Unassembled WGS sequence"/>
</dbReference>
<dbReference type="Pfam" id="PF04893">
    <property type="entry name" value="Yip1"/>
    <property type="match status" value="1"/>
</dbReference>
<organism evidence="7 8">
    <name type="scientific">Reinekea blandensis MED297</name>
    <dbReference type="NCBI Taxonomy" id="314283"/>
    <lineage>
        <taxon>Bacteria</taxon>
        <taxon>Pseudomonadati</taxon>
        <taxon>Pseudomonadota</taxon>
        <taxon>Gammaproteobacteria</taxon>
        <taxon>Oceanospirillales</taxon>
        <taxon>Saccharospirillaceae</taxon>
        <taxon>Reinekea</taxon>
    </lineage>
</organism>